<proteinExistence type="predicted"/>
<comment type="caution">
    <text evidence="1">The sequence shown here is derived from an EMBL/GenBank/DDBJ whole genome shotgun (WGS) entry which is preliminary data.</text>
</comment>
<keyword evidence="2" id="KW-1185">Reference proteome</keyword>
<dbReference type="Proteomes" id="UP001497744">
    <property type="component" value="Unassembled WGS sequence"/>
</dbReference>
<accession>A0AAV4M2N9</accession>
<protein>
    <submittedName>
        <fullName evidence="1">Uncharacterized protein</fullName>
    </submittedName>
</protein>
<sequence length="204" mass="23235">MWNRARVRTGSLQALAQLGRLSRRYKIEKVQRLSANFERACWRSVRCAEERAYHEKYAFLRHCVDVINFRRREGKERRIPLSNLAGSLASQFTGDNQAQLQRRVQSQIERLRRSLPACLADTDATRFETGQPEQSELLRYCLDHGLGRSDFESAVCTLGEIARLQQLQARLAEPPTTDGSDARGYLKRELLAMARAASAAARPS</sequence>
<dbReference type="EMBL" id="BPLF01000006">
    <property type="protein sequence ID" value="GIX66336.1"/>
    <property type="molecule type" value="Genomic_DNA"/>
</dbReference>
<evidence type="ECO:0000313" key="2">
    <source>
        <dbReference type="Proteomes" id="UP001497744"/>
    </source>
</evidence>
<organism evidence="1 2">
    <name type="scientific">Babesia caballi</name>
    <dbReference type="NCBI Taxonomy" id="5871"/>
    <lineage>
        <taxon>Eukaryota</taxon>
        <taxon>Sar</taxon>
        <taxon>Alveolata</taxon>
        <taxon>Apicomplexa</taxon>
        <taxon>Aconoidasida</taxon>
        <taxon>Piroplasmida</taxon>
        <taxon>Babesiidae</taxon>
        <taxon>Babesia</taxon>
    </lineage>
</organism>
<dbReference type="GeneID" id="94197817"/>
<evidence type="ECO:0000313" key="1">
    <source>
        <dbReference type="EMBL" id="GIX66336.1"/>
    </source>
</evidence>
<dbReference type="AlphaFoldDB" id="A0AAV4M2N9"/>
<name>A0AAV4M2N9_BABCB</name>
<reference evidence="1 2" key="1">
    <citation type="submission" date="2021-06" db="EMBL/GenBank/DDBJ databases">
        <title>Genome sequence of Babesia caballi.</title>
        <authorList>
            <person name="Yamagishi J."/>
            <person name="Kidaka T."/>
            <person name="Ochi A."/>
        </authorList>
    </citation>
    <scope>NUCLEOTIDE SEQUENCE [LARGE SCALE GENOMIC DNA]</scope>
    <source>
        <strain evidence="1">USDA-D6B2</strain>
    </source>
</reference>
<gene>
    <name evidence="1" type="ORF">BcabD6B2_57720</name>
</gene>
<dbReference type="RefSeq" id="XP_067718405.1">
    <property type="nucleotide sequence ID" value="XM_067862304.1"/>
</dbReference>